<sequence>MSFIKNSQKLTNTLLFFVITTQPFSLVAKQGDRERFELTHNKAVIKVDGRMDEAVWKTATKMELKYEKNPGDGTPSPVKTEVFFYENGTSFNVAFIAYDPNPEKIRASLRDRDDLWADDNVAIIVDTFNDERSGYEFFVNPLGAQADVRMDDTDGWDEDDSWDAIWDSAGQITDFGYVVEMSIPFSALRFPDTDEELVWNITGWRNYPRDVKIQMTTNIFDRDIKCNLCQFHQLIGFEEIKSGNNFQLTPTLTVSRADEKPDVPGEWQNGDIDVEPGLDVRWGLTQDIVLNATLNPDFSQVEADAGQLDVNNTYSLFYPEKRPFFLDGASYFDTTNFNFVHTRNIADPDGGIKLTGKTNEHSYGLMIANDNNTSFLMPGNQGSDIATLDEESNVAIARYKMDVGERNNVGVLMTHRQSDNYHNTLASFDGTYWLSQNDSIQYQVAQSDTKNTADVMDEFDVSENQRDTAFSVDYSRDTRDYNLKAGYTNIGEDFRADLGFQSRSNIERVVLGGRRTYYGESDGTLTQWGYFGDWDKTYDQDGKVLEEEYEVHGTMQGKKQFFTNFGVVHREKLYEEQYFTETQFKTFVEIRPIANIIVGTFFKFGKQIDFANAQLGDVVYLEAFTEWDVNQHINASINYNYSHLDVDDGRLFTAHQSDVRLSYQFNMRSKLKLVVQYTGIARDVDLYTEEVPEDLPDAQDRYFSSQLIYSYKINPQTLFFLGYSDGGYQDDSLAQLTRDKRSVFTKFSYAWQM</sequence>
<dbReference type="EMBL" id="JQEC01000004">
    <property type="protein sequence ID" value="KGJ96929.1"/>
    <property type="molecule type" value="Genomic_DNA"/>
</dbReference>
<dbReference type="OrthoDB" id="9786766at2"/>
<evidence type="ECO:0000313" key="2">
    <source>
        <dbReference type="EMBL" id="KGJ96929.1"/>
    </source>
</evidence>
<comment type="caution">
    <text evidence="2">The sequence shown here is derived from an EMBL/GenBank/DDBJ whole genome shotgun (WGS) entry which is preliminary data.</text>
</comment>
<dbReference type="AlphaFoldDB" id="A0A099L1T8"/>
<gene>
    <name evidence="2" type="ORF">GAB14E_1397</name>
</gene>
<dbReference type="Proteomes" id="UP000029868">
    <property type="component" value="Unassembled WGS sequence"/>
</dbReference>
<reference evidence="2 3" key="1">
    <citation type="submission" date="2014-08" db="EMBL/GenBank/DDBJ databases">
        <title>Genomic and Phenotypic Diversity of Colwellia psychrerythraea strains from Disparate Marine Basins.</title>
        <authorList>
            <person name="Techtmann S.M."/>
            <person name="Stelling S.C."/>
            <person name="Utturkar S.M."/>
            <person name="Alshibli N."/>
            <person name="Harris A."/>
            <person name="Brown S.D."/>
            <person name="Hazen T.C."/>
        </authorList>
    </citation>
    <scope>NUCLEOTIDE SEQUENCE [LARGE SCALE GENOMIC DNA]</scope>
    <source>
        <strain evidence="2 3">GAB14E</strain>
    </source>
</reference>
<evidence type="ECO:0000259" key="1">
    <source>
        <dbReference type="Pfam" id="PF19313"/>
    </source>
</evidence>
<dbReference type="SUPFAM" id="SSF49344">
    <property type="entry name" value="CBD9-like"/>
    <property type="match status" value="1"/>
</dbReference>
<organism evidence="2 3">
    <name type="scientific">Colwellia psychrerythraea</name>
    <name type="common">Vibrio psychroerythus</name>
    <dbReference type="NCBI Taxonomy" id="28229"/>
    <lineage>
        <taxon>Bacteria</taxon>
        <taxon>Pseudomonadati</taxon>
        <taxon>Pseudomonadota</taxon>
        <taxon>Gammaproteobacteria</taxon>
        <taxon>Alteromonadales</taxon>
        <taxon>Colwelliaceae</taxon>
        <taxon>Colwellia</taxon>
    </lineage>
</organism>
<name>A0A099L1T8_COLPS</name>
<proteinExistence type="predicted"/>
<dbReference type="Pfam" id="PF19313">
    <property type="entry name" value="DUF5916"/>
    <property type="match status" value="1"/>
</dbReference>
<dbReference type="RefSeq" id="WP_033080701.1">
    <property type="nucleotide sequence ID" value="NZ_JQEC01000004.1"/>
</dbReference>
<dbReference type="PATRIC" id="fig|28229.3.peg.556"/>
<dbReference type="Gene3D" id="2.60.40.1190">
    <property type="match status" value="1"/>
</dbReference>
<protein>
    <recommendedName>
        <fullName evidence="1">DUF5916 domain-containing protein</fullName>
    </recommendedName>
</protein>
<dbReference type="InterPro" id="IPR045670">
    <property type="entry name" value="DUF5916"/>
</dbReference>
<feature type="domain" description="DUF5916" evidence="1">
    <location>
        <begin position="270"/>
        <end position="339"/>
    </location>
</feature>
<dbReference type="CDD" id="cd09618">
    <property type="entry name" value="CBM9_like_2"/>
    <property type="match status" value="1"/>
</dbReference>
<evidence type="ECO:0000313" key="3">
    <source>
        <dbReference type="Proteomes" id="UP000029868"/>
    </source>
</evidence>
<accession>A0A099L1T8</accession>